<dbReference type="Proteomes" id="UP000887578">
    <property type="component" value="Unplaced"/>
</dbReference>
<dbReference type="InterPro" id="IPR042531">
    <property type="entry name" value="PLC-beta_C_sf"/>
</dbReference>
<evidence type="ECO:0000256" key="2">
    <source>
        <dbReference type="SAM" id="MobiDB-lite"/>
    </source>
</evidence>
<organism evidence="4 5">
    <name type="scientific">Panagrolaimus davidi</name>
    <dbReference type="NCBI Taxonomy" id="227884"/>
    <lineage>
        <taxon>Eukaryota</taxon>
        <taxon>Metazoa</taxon>
        <taxon>Ecdysozoa</taxon>
        <taxon>Nematoda</taxon>
        <taxon>Chromadorea</taxon>
        <taxon>Rhabditida</taxon>
        <taxon>Tylenchina</taxon>
        <taxon>Panagrolaimomorpha</taxon>
        <taxon>Panagrolaimoidea</taxon>
        <taxon>Panagrolaimidae</taxon>
        <taxon>Panagrolaimus</taxon>
    </lineage>
</organism>
<evidence type="ECO:0000313" key="4">
    <source>
        <dbReference type="Proteomes" id="UP000887578"/>
    </source>
</evidence>
<dbReference type="InterPro" id="IPR014815">
    <property type="entry name" value="PLC-beta_C"/>
</dbReference>
<evidence type="ECO:0000259" key="3">
    <source>
        <dbReference type="Pfam" id="PF08703"/>
    </source>
</evidence>
<feature type="domain" description="Phospholipase C-beta C-terminal" evidence="3">
    <location>
        <begin position="8"/>
        <end position="251"/>
    </location>
</feature>
<accession>A0A914PYV8</accession>
<dbReference type="WBParaSite" id="PDA_v2.g24050.t1">
    <property type="protein sequence ID" value="PDA_v2.g24050.t1"/>
    <property type="gene ID" value="PDA_v2.g24050"/>
</dbReference>
<reference evidence="5" key="1">
    <citation type="submission" date="2022-11" db="UniProtKB">
        <authorList>
            <consortium name="WormBaseParasite"/>
        </authorList>
    </citation>
    <scope>IDENTIFICATION</scope>
</reference>
<sequence length="268" mass="31591">MFLYFFDPITIQVLRKEKVFQKLSKKLKKDMEEMLKRHQKQRDAIQKQQQTNVDKLLVDSQKLSKKKNNLGSSGSSGSRHSSLGGRASDPSSSNISDMCNDHKITIRSLVSNQTDEWSNNLRRQEKELFELRRQQISDEYDLLKKLLLDAQKNQMDSLKTKLEVETRDLKQAQTRKSMEDTRQIENDRTIASRAEKERRVKETKERNLKLFVEERKRLAMKAEIHQEQLNKRHTEQVDILDREKAKALEQEEMNHRESILASKPESIV</sequence>
<dbReference type="AlphaFoldDB" id="A0A914PYV8"/>
<dbReference type="Gene3D" id="1.20.1230.10">
    <property type="entry name" value="Phospholipase C beta, distal C-terminal domain"/>
    <property type="match status" value="1"/>
</dbReference>
<feature type="compositionally biased region" description="Basic and acidic residues" evidence="2">
    <location>
        <begin position="249"/>
        <end position="258"/>
    </location>
</feature>
<dbReference type="Pfam" id="PF08703">
    <property type="entry name" value="PLC-beta_C"/>
    <property type="match status" value="1"/>
</dbReference>
<feature type="region of interest" description="Disordered" evidence="2">
    <location>
        <begin position="64"/>
        <end position="98"/>
    </location>
</feature>
<evidence type="ECO:0000256" key="1">
    <source>
        <dbReference type="SAM" id="Coils"/>
    </source>
</evidence>
<dbReference type="GO" id="GO:0016042">
    <property type="term" value="P:lipid catabolic process"/>
    <property type="evidence" value="ECO:0007669"/>
    <property type="project" value="InterPro"/>
</dbReference>
<keyword evidence="4" id="KW-1185">Reference proteome</keyword>
<dbReference type="SUPFAM" id="SSF69989">
    <property type="entry name" value="C-terminal domain of PLC-beta"/>
    <property type="match status" value="1"/>
</dbReference>
<protein>
    <recommendedName>
        <fullName evidence="3">Phospholipase C-beta C-terminal domain-containing protein</fullName>
    </recommendedName>
</protein>
<evidence type="ECO:0000313" key="5">
    <source>
        <dbReference type="WBParaSite" id="PDA_v2.g24050.t1"/>
    </source>
</evidence>
<keyword evidence="1" id="KW-0175">Coiled coil</keyword>
<feature type="compositionally biased region" description="Low complexity" evidence="2">
    <location>
        <begin position="69"/>
        <end position="86"/>
    </location>
</feature>
<dbReference type="GO" id="GO:0005509">
    <property type="term" value="F:calcium ion binding"/>
    <property type="evidence" value="ECO:0007669"/>
    <property type="project" value="InterPro"/>
</dbReference>
<name>A0A914PYV8_9BILA</name>
<feature type="coiled-coil region" evidence="1">
    <location>
        <begin position="24"/>
        <end position="51"/>
    </location>
</feature>
<proteinExistence type="predicted"/>
<dbReference type="GO" id="GO:0004435">
    <property type="term" value="F:phosphatidylinositol-4,5-bisphosphate phospholipase C activity"/>
    <property type="evidence" value="ECO:0007669"/>
    <property type="project" value="InterPro"/>
</dbReference>
<feature type="coiled-coil region" evidence="1">
    <location>
        <begin position="114"/>
        <end position="175"/>
    </location>
</feature>
<feature type="region of interest" description="Disordered" evidence="2">
    <location>
        <begin position="249"/>
        <end position="268"/>
    </location>
</feature>